<evidence type="ECO:0000313" key="2">
    <source>
        <dbReference type="Proteomes" id="UP000799424"/>
    </source>
</evidence>
<name>A0A6A6ZE99_9PLEO</name>
<sequence length="124" mass="14529">MCFLGRHKIELKTHRVKGKDRTCHKANSLLKYELYFAYLHKKIQKYHLRASDIYNMDEKGFYLRILTRLKRIFSKRLYEEGNIKANIQDGNREWIMLLACICADGLALAPALIYQSTSGSIQDT</sequence>
<evidence type="ECO:0000313" key="1">
    <source>
        <dbReference type="EMBL" id="KAF2818605.1"/>
    </source>
</evidence>
<dbReference type="EMBL" id="MU006250">
    <property type="protein sequence ID" value="KAF2818605.1"/>
    <property type="molecule type" value="Genomic_DNA"/>
</dbReference>
<organism evidence="1 2">
    <name type="scientific">Ophiobolus disseminans</name>
    <dbReference type="NCBI Taxonomy" id="1469910"/>
    <lineage>
        <taxon>Eukaryota</taxon>
        <taxon>Fungi</taxon>
        <taxon>Dikarya</taxon>
        <taxon>Ascomycota</taxon>
        <taxon>Pezizomycotina</taxon>
        <taxon>Dothideomycetes</taxon>
        <taxon>Pleosporomycetidae</taxon>
        <taxon>Pleosporales</taxon>
        <taxon>Pleosporineae</taxon>
        <taxon>Phaeosphaeriaceae</taxon>
        <taxon>Ophiobolus</taxon>
    </lineage>
</organism>
<dbReference type="OrthoDB" id="3940997at2759"/>
<gene>
    <name evidence="1" type="ORF">CC86DRAFT_363944</name>
</gene>
<reference evidence="1" key="1">
    <citation type="journal article" date="2020" name="Stud. Mycol.">
        <title>101 Dothideomycetes genomes: a test case for predicting lifestyles and emergence of pathogens.</title>
        <authorList>
            <person name="Haridas S."/>
            <person name="Albert R."/>
            <person name="Binder M."/>
            <person name="Bloem J."/>
            <person name="Labutti K."/>
            <person name="Salamov A."/>
            <person name="Andreopoulos B."/>
            <person name="Baker S."/>
            <person name="Barry K."/>
            <person name="Bills G."/>
            <person name="Bluhm B."/>
            <person name="Cannon C."/>
            <person name="Castanera R."/>
            <person name="Culley D."/>
            <person name="Daum C."/>
            <person name="Ezra D."/>
            <person name="Gonzalez J."/>
            <person name="Henrissat B."/>
            <person name="Kuo A."/>
            <person name="Liang C."/>
            <person name="Lipzen A."/>
            <person name="Lutzoni F."/>
            <person name="Magnuson J."/>
            <person name="Mondo S."/>
            <person name="Nolan M."/>
            <person name="Ohm R."/>
            <person name="Pangilinan J."/>
            <person name="Park H.-J."/>
            <person name="Ramirez L."/>
            <person name="Alfaro M."/>
            <person name="Sun H."/>
            <person name="Tritt A."/>
            <person name="Yoshinaga Y."/>
            <person name="Zwiers L.-H."/>
            <person name="Turgeon B."/>
            <person name="Goodwin S."/>
            <person name="Spatafora J."/>
            <person name="Crous P."/>
            <person name="Grigoriev I."/>
        </authorList>
    </citation>
    <scope>NUCLEOTIDE SEQUENCE</scope>
    <source>
        <strain evidence="1">CBS 113818</strain>
    </source>
</reference>
<protein>
    <recommendedName>
        <fullName evidence="3">DDE-1 domain-containing protein</fullName>
    </recommendedName>
</protein>
<accession>A0A6A6ZE99</accession>
<keyword evidence="2" id="KW-1185">Reference proteome</keyword>
<dbReference type="Proteomes" id="UP000799424">
    <property type="component" value="Unassembled WGS sequence"/>
</dbReference>
<dbReference type="AlphaFoldDB" id="A0A6A6ZE99"/>
<evidence type="ECO:0008006" key="3">
    <source>
        <dbReference type="Google" id="ProtNLM"/>
    </source>
</evidence>
<proteinExistence type="predicted"/>